<feature type="region of interest" description="Disordered" evidence="1">
    <location>
        <begin position="58"/>
        <end position="86"/>
    </location>
</feature>
<evidence type="ECO:0000313" key="2">
    <source>
        <dbReference type="EMBL" id="CAD7236182.1"/>
    </source>
</evidence>
<proteinExistence type="predicted"/>
<sequence length="194" mass="21597">PLHLQGCERGCRFYAMGRIVHARSGGSIEENCLSACEKGFGKPNKEIALTACQNACKTQAKSDEKPELKEKDEADSSKEEEKNSFELPMEVPILQENSGLPGFPWSLFRSFMSMEPKFPEPSQLMKEIMEGEPHMGRMGQMGQMEHMGHMGHMEKAMEHMGQPVVGGSLRVILISSSDNQEKLAEPPLPMSKDD</sequence>
<name>A0A7R8WQF6_9CRUS</name>
<dbReference type="EMBL" id="OB677054">
    <property type="protein sequence ID" value="CAD7236182.1"/>
    <property type="molecule type" value="Genomic_DNA"/>
</dbReference>
<organism evidence="2">
    <name type="scientific">Cyprideis torosa</name>
    <dbReference type="NCBI Taxonomy" id="163714"/>
    <lineage>
        <taxon>Eukaryota</taxon>
        <taxon>Metazoa</taxon>
        <taxon>Ecdysozoa</taxon>
        <taxon>Arthropoda</taxon>
        <taxon>Crustacea</taxon>
        <taxon>Oligostraca</taxon>
        <taxon>Ostracoda</taxon>
        <taxon>Podocopa</taxon>
        <taxon>Podocopida</taxon>
        <taxon>Cytherocopina</taxon>
        <taxon>Cytheroidea</taxon>
        <taxon>Cytherideidae</taxon>
        <taxon>Cyprideis</taxon>
    </lineage>
</organism>
<feature type="non-terminal residue" evidence="2">
    <location>
        <position position="1"/>
    </location>
</feature>
<reference evidence="2" key="1">
    <citation type="submission" date="2020-11" db="EMBL/GenBank/DDBJ databases">
        <authorList>
            <person name="Tran Van P."/>
        </authorList>
    </citation>
    <scope>NUCLEOTIDE SEQUENCE</scope>
</reference>
<feature type="non-terminal residue" evidence="2">
    <location>
        <position position="194"/>
    </location>
</feature>
<gene>
    <name evidence="2" type="ORF">CTOB1V02_LOCUS13997</name>
</gene>
<protein>
    <submittedName>
        <fullName evidence="2">Uncharacterized protein</fullName>
    </submittedName>
</protein>
<dbReference type="AlphaFoldDB" id="A0A7R8WQF6"/>
<evidence type="ECO:0000256" key="1">
    <source>
        <dbReference type="SAM" id="MobiDB-lite"/>
    </source>
</evidence>
<feature type="compositionally biased region" description="Basic and acidic residues" evidence="1">
    <location>
        <begin position="60"/>
        <end position="84"/>
    </location>
</feature>
<accession>A0A7R8WQF6</accession>